<dbReference type="RefSeq" id="XP_022328463.1">
    <property type="nucleotide sequence ID" value="XM_022472755.1"/>
</dbReference>
<proteinExistence type="predicted"/>
<gene>
    <name evidence="3" type="primary">LOC111127541</name>
</gene>
<protein>
    <submittedName>
        <fullName evidence="3">Uncharacterized protein LOC111127541</fullName>
    </submittedName>
</protein>
<accession>A0A8B8DL12</accession>
<organism evidence="2 3">
    <name type="scientific">Crassostrea virginica</name>
    <name type="common">Eastern oyster</name>
    <dbReference type="NCBI Taxonomy" id="6565"/>
    <lineage>
        <taxon>Eukaryota</taxon>
        <taxon>Metazoa</taxon>
        <taxon>Spiralia</taxon>
        <taxon>Lophotrochozoa</taxon>
        <taxon>Mollusca</taxon>
        <taxon>Bivalvia</taxon>
        <taxon>Autobranchia</taxon>
        <taxon>Pteriomorphia</taxon>
        <taxon>Ostreida</taxon>
        <taxon>Ostreoidea</taxon>
        <taxon>Ostreidae</taxon>
        <taxon>Crassostrea</taxon>
    </lineage>
</organism>
<dbReference type="OrthoDB" id="10354312at2759"/>
<feature type="signal peptide" evidence="1">
    <location>
        <begin position="1"/>
        <end position="22"/>
    </location>
</feature>
<dbReference type="KEGG" id="cvn:111127541"/>
<evidence type="ECO:0000313" key="2">
    <source>
        <dbReference type="Proteomes" id="UP000694844"/>
    </source>
</evidence>
<evidence type="ECO:0000256" key="1">
    <source>
        <dbReference type="SAM" id="SignalP"/>
    </source>
</evidence>
<reference evidence="3" key="1">
    <citation type="submission" date="2025-08" db="UniProtKB">
        <authorList>
            <consortium name="RefSeq"/>
        </authorList>
    </citation>
    <scope>IDENTIFICATION</scope>
    <source>
        <tissue evidence="3">Whole sample</tissue>
    </source>
</reference>
<keyword evidence="2" id="KW-1185">Reference proteome</keyword>
<dbReference type="GeneID" id="111127541"/>
<feature type="chain" id="PRO_5034479878" evidence="1">
    <location>
        <begin position="23"/>
        <end position="124"/>
    </location>
</feature>
<sequence>MSSAGISLSILIVLYLSWYVDAACMTQLGKLQVNKERREITFFCSYRGQQWSSGVMVFDDVCEKCHCKDFFQTCCAYGSGLISKEYEGCSRVTRGCEVRFYRLVNGRKLDCFSDLPFDENFWLK</sequence>
<name>A0A8B8DL12_CRAVI</name>
<evidence type="ECO:0000313" key="3">
    <source>
        <dbReference type="RefSeq" id="XP_022328463.1"/>
    </source>
</evidence>
<keyword evidence="1" id="KW-0732">Signal</keyword>
<dbReference type="Proteomes" id="UP000694844">
    <property type="component" value="Chromosome 3"/>
</dbReference>
<dbReference type="AlphaFoldDB" id="A0A8B8DL12"/>